<keyword evidence="5" id="KW-1185">Reference proteome</keyword>
<evidence type="ECO:0000256" key="1">
    <source>
        <dbReference type="SAM" id="MobiDB-lite"/>
    </source>
</evidence>
<keyword evidence="2" id="KW-0812">Transmembrane</keyword>
<dbReference type="Proteomes" id="UP000470246">
    <property type="component" value="Unassembled WGS sequence"/>
</dbReference>
<feature type="region of interest" description="Disordered" evidence="1">
    <location>
        <begin position="163"/>
        <end position="209"/>
    </location>
</feature>
<dbReference type="Gene3D" id="2.60.40.2230">
    <property type="entry name" value="Uncharacterised protein YcnI-like PF07987, DUF1775"/>
    <property type="match status" value="1"/>
</dbReference>
<name>A0A7K3W677_9ACTN</name>
<dbReference type="InterPro" id="IPR038507">
    <property type="entry name" value="YcnI-like_sf"/>
</dbReference>
<comment type="caution">
    <text evidence="4">The sequence shown here is derived from an EMBL/GenBank/DDBJ whole genome shotgun (WGS) entry which is preliminary data.</text>
</comment>
<feature type="domain" description="YncI copper-binding" evidence="3">
    <location>
        <begin position="30"/>
        <end position="177"/>
    </location>
</feature>
<protein>
    <submittedName>
        <fullName evidence="4">YcnI family protein</fullName>
    </submittedName>
</protein>
<keyword evidence="2" id="KW-0472">Membrane</keyword>
<feature type="transmembrane region" description="Helical" evidence="2">
    <location>
        <begin position="214"/>
        <end position="237"/>
    </location>
</feature>
<dbReference type="RefSeq" id="WP_163482703.1">
    <property type="nucleotide sequence ID" value="NZ_JAAGWF010000017.1"/>
</dbReference>
<evidence type="ECO:0000313" key="5">
    <source>
        <dbReference type="Proteomes" id="UP000470246"/>
    </source>
</evidence>
<dbReference type="InterPro" id="IPR012533">
    <property type="entry name" value="YcnI-copper_dom"/>
</dbReference>
<feature type="compositionally biased region" description="Low complexity" evidence="1">
    <location>
        <begin position="197"/>
        <end position="209"/>
    </location>
</feature>
<proteinExistence type="predicted"/>
<reference evidence="4 5" key="1">
    <citation type="submission" date="2020-02" db="EMBL/GenBank/DDBJ databases">
        <title>Geodermatophilus sabuli CPCC 205279 I12A-02694.</title>
        <authorList>
            <person name="Jiang Z."/>
        </authorList>
    </citation>
    <scope>NUCLEOTIDE SEQUENCE [LARGE SCALE GENOMIC DNA]</scope>
    <source>
        <strain evidence="4 5">I12A-02694</strain>
    </source>
</reference>
<evidence type="ECO:0000256" key="2">
    <source>
        <dbReference type="SAM" id="Phobius"/>
    </source>
</evidence>
<sequence length="246" mass="24414">MTSRLARVLTVLLAALVAVLAVGVGTASAHVRVSSADAAAGGFGELTFRVPNESDTASTISLRVQIPAETPLASVSTKPVPGWTATTTTAPIDPPVDVHGTAVSEAVTEITWTADPGAGIAPGQYQTFSISGGPFPEVDAMTFPAVQTYDDGQESAWIEPTVEGAAEPESPAPVLSLTGTGGTDAHGEETDTPTVETASSDTSASAGGSGTSGLAVTALVVGIAGLLAGLAGLAFGLSARRRNTTA</sequence>
<evidence type="ECO:0000313" key="4">
    <source>
        <dbReference type="EMBL" id="NEK59337.1"/>
    </source>
</evidence>
<dbReference type="AlphaFoldDB" id="A0A7K3W677"/>
<dbReference type="CDD" id="cd08545">
    <property type="entry name" value="YcnI_like"/>
    <property type="match status" value="1"/>
</dbReference>
<gene>
    <name evidence="4" type="ORF">GCU56_15860</name>
</gene>
<organism evidence="4 5">
    <name type="scientific">Geodermatophilus sabuli</name>
    <dbReference type="NCBI Taxonomy" id="1564158"/>
    <lineage>
        <taxon>Bacteria</taxon>
        <taxon>Bacillati</taxon>
        <taxon>Actinomycetota</taxon>
        <taxon>Actinomycetes</taxon>
        <taxon>Geodermatophilales</taxon>
        <taxon>Geodermatophilaceae</taxon>
        <taxon>Geodermatophilus</taxon>
    </lineage>
</organism>
<evidence type="ECO:0000259" key="3">
    <source>
        <dbReference type="Pfam" id="PF07987"/>
    </source>
</evidence>
<accession>A0A7K3W677</accession>
<keyword evidence="2" id="KW-1133">Transmembrane helix</keyword>
<dbReference type="EMBL" id="JAAGWF010000017">
    <property type="protein sequence ID" value="NEK59337.1"/>
    <property type="molecule type" value="Genomic_DNA"/>
</dbReference>
<dbReference type="Pfam" id="PF07987">
    <property type="entry name" value="DUF1775"/>
    <property type="match status" value="1"/>
</dbReference>